<dbReference type="Proteomes" id="UP000324222">
    <property type="component" value="Unassembled WGS sequence"/>
</dbReference>
<proteinExistence type="predicted"/>
<feature type="compositionally biased region" description="Basic and acidic residues" evidence="1">
    <location>
        <begin position="50"/>
        <end position="62"/>
    </location>
</feature>
<evidence type="ECO:0000313" key="2">
    <source>
        <dbReference type="EMBL" id="MPD00309.1"/>
    </source>
</evidence>
<protein>
    <submittedName>
        <fullName evidence="2">Uncharacterized protein</fullName>
    </submittedName>
</protein>
<feature type="region of interest" description="Disordered" evidence="1">
    <location>
        <begin position="42"/>
        <end position="62"/>
    </location>
</feature>
<gene>
    <name evidence="2" type="ORF">E2C01_095772</name>
</gene>
<organism evidence="2 3">
    <name type="scientific">Portunus trituberculatus</name>
    <name type="common">Swimming crab</name>
    <name type="synonym">Neptunus trituberculatus</name>
    <dbReference type="NCBI Taxonomy" id="210409"/>
    <lineage>
        <taxon>Eukaryota</taxon>
        <taxon>Metazoa</taxon>
        <taxon>Ecdysozoa</taxon>
        <taxon>Arthropoda</taxon>
        <taxon>Crustacea</taxon>
        <taxon>Multicrustacea</taxon>
        <taxon>Malacostraca</taxon>
        <taxon>Eumalacostraca</taxon>
        <taxon>Eucarida</taxon>
        <taxon>Decapoda</taxon>
        <taxon>Pleocyemata</taxon>
        <taxon>Brachyura</taxon>
        <taxon>Eubrachyura</taxon>
        <taxon>Portunoidea</taxon>
        <taxon>Portunidae</taxon>
        <taxon>Portuninae</taxon>
        <taxon>Portunus</taxon>
    </lineage>
</organism>
<reference evidence="2 3" key="1">
    <citation type="submission" date="2019-05" db="EMBL/GenBank/DDBJ databases">
        <title>Another draft genome of Portunus trituberculatus and its Hox gene families provides insights of decapod evolution.</title>
        <authorList>
            <person name="Jeong J.-H."/>
            <person name="Song I."/>
            <person name="Kim S."/>
            <person name="Choi T."/>
            <person name="Kim D."/>
            <person name="Ryu S."/>
            <person name="Kim W."/>
        </authorList>
    </citation>
    <scope>NUCLEOTIDE SEQUENCE [LARGE SCALE GENOMIC DNA]</scope>
    <source>
        <tissue evidence="2">Muscle</tissue>
    </source>
</reference>
<keyword evidence="3" id="KW-1185">Reference proteome</keyword>
<dbReference type="AlphaFoldDB" id="A0A5B7K538"/>
<evidence type="ECO:0000313" key="3">
    <source>
        <dbReference type="Proteomes" id="UP000324222"/>
    </source>
</evidence>
<evidence type="ECO:0000256" key="1">
    <source>
        <dbReference type="SAM" id="MobiDB-lite"/>
    </source>
</evidence>
<name>A0A5B7K538_PORTR</name>
<dbReference type="EMBL" id="VSRR010122329">
    <property type="protein sequence ID" value="MPD00309.1"/>
    <property type="molecule type" value="Genomic_DNA"/>
</dbReference>
<accession>A0A5B7K538</accession>
<sequence>MHFKNKGRMKLLGNTDIAFHVSVWSSYQPAVSIKRLLCEESRHGQPNKRQAGEDVHETGRPGAKEYCPFVRVDKNGTEY</sequence>
<comment type="caution">
    <text evidence="2">The sequence shown here is derived from an EMBL/GenBank/DDBJ whole genome shotgun (WGS) entry which is preliminary data.</text>
</comment>